<accession>A0A5S4FXB0</accession>
<dbReference type="AlphaFoldDB" id="A0A5S4FXB0"/>
<keyword evidence="3" id="KW-1185">Reference proteome</keyword>
<comment type="caution">
    <text evidence="2">The sequence shown here is derived from an EMBL/GenBank/DDBJ whole genome shotgun (WGS) entry which is preliminary data.</text>
</comment>
<evidence type="ECO:0000313" key="2">
    <source>
        <dbReference type="EMBL" id="TMR25405.1"/>
    </source>
</evidence>
<name>A0A5S4FXB0_9ACTN</name>
<evidence type="ECO:0000256" key="1">
    <source>
        <dbReference type="SAM" id="MobiDB-lite"/>
    </source>
</evidence>
<reference evidence="2 3" key="1">
    <citation type="submission" date="2019-05" db="EMBL/GenBank/DDBJ databases">
        <title>Draft genome sequence of Actinomadura geliboluensis A8036.</title>
        <authorList>
            <person name="Saricaoglu S."/>
            <person name="Isik K."/>
        </authorList>
    </citation>
    <scope>NUCLEOTIDE SEQUENCE [LARGE SCALE GENOMIC DNA]</scope>
    <source>
        <strain evidence="2 3">A8036</strain>
    </source>
</reference>
<evidence type="ECO:0000313" key="3">
    <source>
        <dbReference type="Proteomes" id="UP000305238"/>
    </source>
</evidence>
<sequence length="108" mass="11447">MRIVVLGGTVLLGTKHLEDVHEASPRNPGMLTDATGPSLVIEVPDSSENATVLELVTRTPPAEGTAPPLKDETEATTPAHGMPDPTAPEQFRMDAFYRTALAAQAGWD</sequence>
<feature type="region of interest" description="Disordered" evidence="1">
    <location>
        <begin position="59"/>
        <end position="89"/>
    </location>
</feature>
<dbReference type="Proteomes" id="UP000305238">
    <property type="component" value="Unassembled WGS sequence"/>
</dbReference>
<organism evidence="2 3">
    <name type="scientific">Actinomadura geliboluensis</name>
    <dbReference type="NCBI Taxonomy" id="882440"/>
    <lineage>
        <taxon>Bacteria</taxon>
        <taxon>Bacillati</taxon>
        <taxon>Actinomycetota</taxon>
        <taxon>Actinomycetes</taxon>
        <taxon>Streptosporangiales</taxon>
        <taxon>Thermomonosporaceae</taxon>
        <taxon>Actinomadura</taxon>
    </lineage>
</organism>
<protein>
    <submittedName>
        <fullName evidence="2">Uncharacterized protein</fullName>
    </submittedName>
</protein>
<proteinExistence type="predicted"/>
<dbReference type="RefSeq" id="WP_138642159.1">
    <property type="nucleotide sequence ID" value="NZ_VCKZ01000625.1"/>
</dbReference>
<gene>
    <name evidence="2" type="ORF">ETD96_42615</name>
</gene>
<dbReference type="EMBL" id="VCKZ01000625">
    <property type="protein sequence ID" value="TMR25405.1"/>
    <property type="molecule type" value="Genomic_DNA"/>
</dbReference>